<dbReference type="AlphaFoldDB" id="A0A7E6E2D9"/>
<evidence type="ECO:0000256" key="7">
    <source>
        <dbReference type="ARBA" id="ARBA00055117"/>
    </source>
</evidence>
<dbReference type="CTD" id="29091"/>
<evidence type="ECO:0000256" key="8">
    <source>
        <dbReference type="ARBA" id="ARBA00065733"/>
    </source>
</evidence>
<dbReference type="PANTHER" id="PTHR16092">
    <property type="entry name" value="SEC3/SYNTAXIN-RELATED"/>
    <property type="match status" value="1"/>
</dbReference>
<dbReference type="SMART" id="SM01313">
    <property type="entry name" value="Sec3-PIP2_bind"/>
    <property type="match status" value="1"/>
</dbReference>
<keyword evidence="4" id="KW-0007">Acetylation</keyword>
<evidence type="ECO:0000256" key="11">
    <source>
        <dbReference type="SAM" id="MobiDB-lite"/>
    </source>
</evidence>
<dbReference type="Gene3D" id="1.20.5.110">
    <property type="match status" value="1"/>
</dbReference>
<comment type="function">
    <text evidence="7">Forms non-fusogenic complexes with SNAP25 and STX1A and may thereby modulate the formation of functional SNARE complexes and exocytosis.</text>
</comment>
<sequence>MKLALRPAHFFSPALCSRAPSPAQGLPWVSHRLRSGAWRSGPGPQAQLPVPSPGAQARSRRHWACSELAAGAGLLRRRSHSAAGGRARGCSWSSGAWSWSCREFPLHPSLFPRGSRSRRGSRERRPASTLASRALSGARSSARGSPRGGASPLGRVPHAGSARARAKLHENSLRALFSCSTMSAKSAISKEIFAPLDERMLGAVQVKRRTKKKIPFLATGGQGEYLTYICLSVTNKKPTQASITKVKQFEGSTSFVRRSQWMLEQLRQVNGIDPNRDSAEFDLLFENAFDQWVASTASEKCTFFQILHHTCQRYLTDRKPEFINCQSKIMGGNSILHSAADSVTSAVQKASQALNERGERLGRAEEKTEDMKNSAQQFAETAHKLAMKHKC</sequence>
<dbReference type="InterPro" id="IPR042855">
    <property type="entry name" value="V_SNARE_CC"/>
</dbReference>
<keyword evidence="6" id="KW-0472">Membrane</keyword>
<feature type="region of interest" description="Disordered" evidence="11">
    <location>
        <begin position="110"/>
        <end position="165"/>
    </location>
</feature>
<protein>
    <recommendedName>
        <fullName evidence="9">Syntaxin-binding protein 6</fullName>
    </recommendedName>
</protein>
<dbReference type="CDD" id="cd15892">
    <property type="entry name" value="R-SNARE_STXBP6"/>
    <property type="match status" value="1"/>
</dbReference>
<dbReference type="InterPro" id="IPR037822">
    <property type="entry name" value="STXBP6_SNARE"/>
</dbReference>
<proteinExistence type="predicted"/>
<dbReference type="Gene3D" id="2.30.29.90">
    <property type="match status" value="1"/>
</dbReference>
<dbReference type="Pfam" id="PF00957">
    <property type="entry name" value="Synaptobrevin"/>
    <property type="match status" value="1"/>
</dbReference>
<evidence type="ECO:0000256" key="9">
    <source>
        <dbReference type="ARBA" id="ARBA00069758"/>
    </source>
</evidence>
<dbReference type="GO" id="GO:0006893">
    <property type="term" value="P:Golgi to plasma membrane transport"/>
    <property type="evidence" value="ECO:0007669"/>
    <property type="project" value="TreeGrafter"/>
</dbReference>
<dbReference type="GO" id="GO:0000145">
    <property type="term" value="C:exocyst"/>
    <property type="evidence" value="ECO:0007669"/>
    <property type="project" value="TreeGrafter"/>
</dbReference>
<dbReference type="GO" id="GO:0006887">
    <property type="term" value="P:exocytosis"/>
    <property type="evidence" value="ECO:0007669"/>
    <property type="project" value="TreeGrafter"/>
</dbReference>
<dbReference type="GO" id="GO:0005886">
    <property type="term" value="C:plasma membrane"/>
    <property type="evidence" value="ECO:0007669"/>
    <property type="project" value="TreeGrafter"/>
</dbReference>
<dbReference type="GeneID" id="114492917"/>
<evidence type="ECO:0000256" key="2">
    <source>
        <dbReference type="ARBA" id="ARBA00004496"/>
    </source>
</evidence>
<dbReference type="FunFam" id="2.30.29.90:FF:000002">
    <property type="entry name" value="syntaxin-binding protein 6"/>
    <property type="match status" value="1"/>
</dbReference>
<feature type="domain" description="V-SNARE coiled-coil homology" evidence="12">
    <location>
        <begin position="332"/>
        <end position="391"/>
    </location>
</feature>
<evidence type="ECO:0000313" key="14">
    <source>
        <dbReference type="RefSeq" id="XP_035885528.1"/>
    </source>
</evidence>
<dbReference type="GO" id="GO:0005546">
    <property type="term" value="F:phosphatidylinositol-4,5-bisphosphate binding"/>
    <property type="evidence" value="ECO:0007669"/>
    <property type="project" value="TreeGrafter"/>
</dbReference>
<organism evidence="13 14">
    <name type="scientific">Phyllostomus discolor</name>
    <name type="common">pale spear-nosed bat</name>
    <dbReference type="NCBI Taxonomy" id="89673"/>
    <lineage>
        <taxon>Eukaryota</taxon>
        <taxon>Metazoa</taxon>
        <taxon>Chordata</taxon>
        <taxon>Craniata</taxon>
        <taxon>Vertebrata</taxon>
        <taxon>Euteleostomi</taxon>
        <taxon>Mammalia</taxon>
        <taxon>Eutheria</taxon>
        <taxon>Laurasiatheria</taxon>
        <taxon>Chiroptera</taxon>
        <taxon>Yangochiroptera</taxon>
        <taxon>Phyllostomidae</taxon>
        <taxon>Phyllostominae</taxon>
        <taxon>Phyllostomus</taxon>
    </lineage>
</organism>
<dbReference type="Pfam" id="PF15277">
    <property type="entry name" value="Sec3-PIP2_bind"/>
    <property type="match status" value="1"/>
</dbReference>
<name>A0A7E6E2D9_9CHIR</name>
<dbReference type="PROSITE" id="PS50892">
    <property type="entry name" value="V_SNARE"/>
    <property type="match status" value="1"/>
</dbReference>
<keyword evidence="3" id="KW-0963">Cytoplasm</keyword>
<comment type="subunit">
    <text evidence="8">Part of a ternary complex containing SNAP25 and STX1A that can be dissociated by NAPA and NSF. Interacts with STX4A.</text>
</comment>
<evidence type="ECO:0000256" key="1">
    <source>
        <dbReference type="ARBA" id="ARBA00004170"/>
    </source>
</evidence>
<evidence type="ECO:0000256" key="4">
    <source>
        <dbReference type="ARBA" id="ARBA00022990"/>
    </source>
</evidence>
<accession>A0A7E6E2D9</accession>
<dbReference type="FunFam" id="1.20.5.110:FF:000029">
    <property type="entry name" value="Syntaxin-binding protein 6"/>
    <property type="match status" value="1"/>
</dbReference>
<dbReference type="Proteomes" id="UP000504628">
    <property type="component" value="Chromosome 1"/>
</dbReference>
<dbReference type="CDD" id="cd14681">
    <property type="entry name" value="PH-STXBP6"/>
    <property type="match status" value="1"/>
</dbReference>
<dbReference type="FunCoup" id="A0A7E6E2D9">
    <property type="interactions" value="126"/>
</dbReference>
<evidence type="ECO:0000256" key="6">
    <source>
        <dbReference type="ARBA" id="ARBA00023136"/>
    </source>
</evidence>
<dbReference type="PANTHER" id="PTHR16092:SF14">
    <property type="entry name" value="EXOCYST COMPLEX COMPONENT 1 ISOFORM X1"/>
    <property type="match status" value="1"/>
</dbReference>
<evidence type="ECO:0000256" key="3">
    <source>
        <dbReference type="ARBA" id="ARBA00022490"/>
    </source>
</evidence>
<evidence type="ECO:0000259" key="12">
    <source>
        <dbReference type="PROSITE" id="PS50892"/>
    </source>
</evidence>
<evidence type="ECO:0000256" key="10">
    <source>
        <dbReference type="PROSITE-ProRule" id="PRU00290"/>
    </source>
</evidence>
<dbReference type="InterPro" id="IPR028258">
    <property type="entry name" value="Sec3-PIP2_bind"/>
</dbReference>
<dbReference type="SUPFAM" id="SSF58038">
    <property type="entry name" value="SNARE fusion complex"/>
    <property type="match status" value="1"/>
</dbReference>
<keyword evidence="5 10" id="KW-0175">Coiled coil</keyword>
<dbReference type="InParanoid" id="A0A7E6E2D9"/>
<evidence type="ECO:0000313" key="13">
    <source>
        <dbReference type="Proteomes" id="UP000504628"/>
    </source>
</evidence>
<gene>
    <name evidence="14" type="primary">STXBP6</name>
</gene>
<dbReference type="InterPro" id="IPR037821">
    <property type="entry name" value="STXBP6_PH"/>
</dbReference>
<comment type="subcellular location">
    <subcellularLocation>
        <location evidence="2">Cytoplasm</location>
    </subcellularLocation>
    <subcellularLocation>
        <location evidence="1">Membrane</location>
        <topology evidence="1">Peripheral membrane protein</topology>
    </subcellularLocation>
</comment>
<evidence type="ECO:0000256" key="5">
    <source>
        <dbReference type="ARBA" id="ARBA00023054"/>
    </source>
</evidence>
<reference evidence="14" key="1">
    <citation type="submission" date="2025-08" db="UniProtKB">
        <authorList>
            <consortium name="RefSeq"/>
        </authorList>
    </citation>
    <scope>IDENTIFICATION</scope>
    <source>
        <tissue evidence="14">Muscle</tissue>
    </source>
</reference>
<dbReference type="RefSeq" id="XP_035885528.1">
    <property type="nucleotide sequence ID" value="XM_036029635.1"/>
</dbReference>
<feature type="compositionally biased region" description="Low complexity" evidence="11">
    <location>
        <begin position="127"/>
        <end position="152"/>
    </location>
</feature>
<dbReference type="GO" id="GO:0035542">
    <property type="term" value="P:regulation of SNARE complex assembly"/>
    <property type="evidence" value="ECO:0007669"/>
    <property type="project" value="InterPro"/>
</dbReference>
<keyword evidence="13" id="KW-1185">Reference proteome</keyword>
<dbReference type="OrthoDB" id="8931425at2759"/>